<dbReference type="Proteomes" id="UP001056035">
    <property type="component" value="Chromosome"/>
</dbReference>
<protein>
    <submittedName>
        <fullName evidence="2">Uncharacterized protein</fullName>
    </submittedName>
</protein>
<gene>
    <name evidence="2" type="ORF">NBH00_19315</name>
</gene>
<dbReference type="RefSeq" id="WP_254570210.1">
    <property type="nucleotide sequence ID" value="NZ_CP098502.1"/>
</dbReference>
<feature type="compositionally biased region" description="Pro residues" evidence="1">
    <location>
        <begin position="45"/>
        <end position="54"/>
    </location>
</feature>
<feature type="compositionally biased region" description="Low complexity" evidence="1">
    <location>
        <begin position="76"/>
        <end position="97"/>
    </location>
</feature>
<reference evidence="2 3" key="1">
    <citation type="submission" date="2022-06" db="EMBL/GenBank/DDBJ databases">
        <title>Paraconexibacter antarcticus.</title>
        <authorList>
            <person name="Kim C.S."/>
        </authorList>
    </citation>
    <scope>NUCLEOTIDE SEQUENCE [LARGE SCALE GENOMIC DNA]</scope>
    <source>
        <strain evidence="2 3">02-257</strain>
    </source>
</reference>
<proteinExistence type="predicted"/>
<feature type="compositionally biased region" description="Basic residues" evidence="1">
    <location>
        <begin position="104"/>
        <end position="113"/>
    </location>
</feature>
<sequence length="113" mass="11716">MSDGSPTPGADPQQVADLLRTFSSAPARRRRRARADAPDSIVPLIVPPEAPPLDPGRIEAARERLKAEAAARLAAAAAAAAGPADAAGPPADGVDPASFDAARARLRRRPQRR</sequence>
<feature type="region of interest" description="Disordered" evidence="1">
    <location>
        <begin position="22"/>
        <end position="55"/>
    </location>
</feature>
<name>A0ABY5DN81_9ACTN</name>
<dbReference type="EMBL" id="CP098502">
    <property type="protein sequence ID" value="UTI63485.1"/>
    <property type="molecule type" value="Genomic_DNA"/>
</dbReference>
<organism evidence="2 3">
    <name type="scientific">Paraconexibacter antarcticus</name>
    <dbReference type="NCBI Taxonomy" id="2949664"/>
    <lineage>
        <taxon>Bacteria</taxon>
        <taxon>Bacillati</taxon>
        <taxon>Actinomycetota</taxon>
        <taxon>Thermoleophilia</taxon>
        <taxon>Solirubrobacterales</taxon>
        <taxon>Paraconexibacteraceae</taxon>
        <taxon>Paraconexibacter</taxon>
    </lineage>
</organism>
<accession>A0ABY5DN81</accession>
<evidence type="ECO:0000313" key="2">
    <source>
        <dbReference type="EMBL" id="UTI63485.1"/>
    </source>
</evidence>
<keyword evidence="3" id="KW-1185">Reference proteome</keyword>
<evidence type="ECO:0000256" key="1">
    <source>
        <dbReference type="SAM" id="MobiDB-lite"/>
    </source>
</evidence>
<feature type="region of interest" description="Disordered" evidence="1">
    <location>
        <begin position="76"/>
        <end position="113"/>
    </location>
</feature>
<evidence type="ECO:0000313" key="3">
    <source>
        <dbReference type="Proteomes" id="UP001056035"/>
    </source>
</evidence>